<keyword evidence="5" id="KW-0560">Oxidoreductase</keyword>
<accession>A0ABY3TVS2</accession>
<dbReference type="Pfam" id="PF02771">
    <property type="entry name" value="Acyl-CoA_dh_N"/>
    <property type="match status" value="1"/>
</dbReference>
<keyword evidence="10" id="KW-1185">Reference proteome</keyword>
<keyword evidence="4" id="KW-0274">FAD</keyword>
<protein>
    <submittedName>
        <fullName evidence="9">Acyl-CoA dehydrogenase</fullName>
    </submittedName>
</protein>
<dbReference type="InterPro" id="IPR046373">
    <property type="entry name" value="Acyl-CoA_Oxase/DH_mid-dom_sf"/>
</dbReference>
<dbReference type="InterPro" id="IPR009100">
    <property type="entry name" value="AcylCoA_DH/oxidase_NM_dom_sf"/>
</dbReference>
<feature type="domain" description="Acyl-CoA dehydrogenase/oxidase C-terminal" evidence="6">
    <location>
        <begin position="208"/>
        <end position="344"/>
    </location>
</feature>
<name>A0ABY3TVS2_9MYCO</name>
<evidence type="ECO:0000259" key="6">
    <source>
        <dbReference type="Pfam" id="PF00441"/>
    </source>
</evidence>
<comment type="similarity">
    <text evidence="2">Belongs to the acyl-CoA dehydrogenase family.</text>
</comment>
<dbReference type="SUPFAM" id="SSF47203">
    <property type="entry name" value="Acyl-CoA dehydrogenase C-terminal domain-like"/>
    <property type="match status" value="2"/>
</dbReference>
<dbReference type="EMBL" id="CP092365">
    <property type="protein sequence ID" value="ULN51817.1"/>
    <property type="molecule type" value="Genomic_DNA"/>
</dbReference>
<keyword evidence="3" id="KW-0285">Flavoprotein</keyword>
<dbReference type="SUPFAM" id="SSF56645">
    <property type="entry name" value="Acyl-CoA dehydrogenase NM domain-like"/>
    <property type="match status" value="2"/>
</dbReference>
<comment type="cofactor">
    <cofactor evidence="1">
        <name>FAD</name>
        <dbReference type="ChEBI" id="CHEBI:57692"/>
    </cofactor>
</comment>
<dbReference type="InterPro" id="IPR036250">
    <property type="entry name" value="AcylCo_DH-like_C"/>
</dbReference>
<dbReference type="Gene3D" id="1.10.540.10">
    <property type="entry name" value="Acyl-CoA dehydrogenase/oxidase, N-terminal domain"/>
    <property type="match status" value="2"/>
</dbReference>
<evidence type="ECO:0000256" key="2">
    <source>
        <dbReference type="ARBA" id="ARBA00009347"/>
    </source>
</evidence>
<dbReference type="Pfam" id="PF02770">
    <property type="entry name" value="Acyl-CoA_dh_M"/>
    <property type="match status" value="1"/>
</dbReference>
<dbReference type="InterPro" id="IPR052161">
    <property type="entry name" value="Mycobact_Acyl-CoA_DH"/>
</dbReference>
<feature type="domain" description="Acyl-CoA dehydrogenase/oxidase N-terminal" evidence="8">
    <location>
        <begin position="6"/>
        <end position="116"/>
    </location>
</feature>
<dbReference type="InterPro" id="IPR009075">
    <property type="entry name" value="AcylCo_DH/oxidase_C"/>
</dbReference>
<dbReference type="Pfam" id="PF00441">
    <property type="entry name" value="Acyl-CoA_dh_1"/>
    <property type="match status" value="2"/>
</dbReference>
<gene>
    <name evidence="9" type="ORF">MIU77_13105</name>
</gene>
<feature type="domain" description="Acyl-CoA oxidase/dehydrogenase middle" evidence="7">
    <location>
        <begin position="470"/>
        <end position="564"/>
    </location>
</feature>
<dbReference type="InterPro" id="IPR006091">
    <property type="entry name" value="Acyl-CoA_Oxase/DH_mid-dom"/>
</dbReference>
<dbReference type="Gene3D" id="1.20.140.10">
    <property type="entry name" value="Butyryl-CoA Dehydrogenase, subunit A, domain 3"/>
    <property type="match status" value="2"/>
</dbReference>
<sequence>MGIALTDDHRELAEVAAAFLTAQQARSAARALLDADDESRPPFWDELAALGWLGLHIAEEHGGSGFGLAELVVVVEQLGRAVTPGPFVPTVIASAAIAATGTGEQKTRWLPGLLDGRVTAGIGVDAAVTLDGGVASGDAGIVLGAGLADLLLLAVGEDILLVEADRAGVAVTVPDNLDPTRRCGRVTLTEVAVGDADVLGGATASTRDYARLLLAAEAVGGAADCVEAAVEYAKVRRQFGRTIATFQAVKHHCADMLVAAESATAAVWDAARAADEAAAEEAAADAGEQFRLMAGVAAALALPAYAGNAEMNIQVHGGIGFTWEHDAHLHLRRALSVRALFGGDGPARDAFERTAAGVSRANSLDLPAEADEIRTRVRADAAEIAALDGDAQRDKLIETGYIMPHWPTPWGRAASAVEQLVIEQEFSAAGITRPDYSITGWVVLTLIQHGTASQIDRFVAAALRQEEVWCQLFSEPDAGSDAAAVKTRATRVDGGWTLSGQKVWTSGAHYCRRGLATVRTDFEASKHGGITTVIVDMQAPGVEVRPLRQITGGAEFNEVFFNDVFVPDEDVVGEPNTGWTVARATLGNERVSIGGGGSFHEGIAEHLVSLVGQYGPRLADAEVRIGAYIAYDHALRLLNLRRAVRSLEGAGPGPEGNITKLTLAEHMGEGAAIGAALLGPEVAVTDGPGALAGRMVMGARGMAIAGGTSEVSRNQIAERILGMPRDPLIN</sequence>
<dbReference type="InterPro" id="IPR037069">
    <property type="entry name" value="AcylCoA_DH/ox_N_sf"/>
</dbReference>
<organism evidence="9 10">
    <name type="scientific">Mycolicibacillus parakoreensis</name>
    <dbReference type="NCBI Taxonomy" id="1069221"/>
    <lineage>
        <taxon>Bacteria</taxon>
        <taxon>Bacillati</taxon>
        <taxon>Actinomycetota</taxon>
        <taxon>Actinomycetes</taxon>
        <taxon>Mycobacteriales</taxon>
        <taxon>Mycobacteriaceae</taxon>
        <taxon>Mycolicibacillus</taxon>
    </lineage>
</organism>
<dbReference type="PANTHER" id="PTHR43292">
    <property type="entry name" value="ACYL-COA DEHYDROGENASE"/>
    <property type="match status" value="1"/>
</dbReference>
<proteinExistence type="inferred from homology"/>
<dbReference type="RefSeq" id="WP_240170099.1">
    <property type="nucleotide sequence ID" value="NZ_CP092365.1"/>
</dbReference>
<evidence type="ECO:0000259" key="8">
    <source>
        <dbReference type="Pfam" id="PF02771"/>
    </source>
</evidence>
<dbReference type="Gene3D" id="2.40.110.10">
    <property type="entry name" value="Butyryl-CoA Dehydrogenase, subunit A, domain 2"/>
    <property type="match status" value="1"/>
</dbReference>
<dbReference type="InterPro" id="IPR013786">
    <property type="entry name" value="AcylCoA_DH/ox_N"/>
</dbReference>
<evidence type="ECO:0000313" key="10">
    <source>
        <dbReference type="Proteomes" id="UP001055200"/>
    </source>
</evidence>
<dbReference type="PANTHER" id="PTHR43292:SF4">
    <property type="entry name" value="ACYL-COA DEHYDROGENASE FADE34"/>
    <property type="match status" value="1"/>
</dbReference>
<reference evidence="9" key="1">
    <citation type="submission" date="2022-08" db="EMBL/GenBank/DDBJ databases">
        <title>Complete genome sequence of 14 non-tuberculosis mycobacteria type-strains.</title>
        <authorList>
            <person name="Igarashi Y."/>
            <person name="Osugi A."/>
            <person name="Mitarai S."/>
        </authorList>
    </citation>
    <scope>NUCLEOTIDE SEQUENCE</scope>
    <source>
        <strain evidence="9">DSM 45575</strain>
    </source>
</reference>
<evidence type="ECO:0000256" key="4">
    <source>
        <dbReference type="ARBA" id="ARBA00022827"/>
    </source>
</evidence>
<feature type="domain" description="Acyl-CoA dehydrogenase/oxidase C-terminal" evidence="6">
    <location>
        <begin position="576"/>
        <end position="721"/>
    </location>
</feature>
<evidence type="ECO:0000256" key="3">
    <source>
        <dbReference type="ARBA" id="ARBA00022630"/>
    </source>
</evidence>
<evidence type="ECO:0000256" key="1">
    <source>
        <dbReference type="ARBA" id="ARBA00001974"/>
    </source>
</evidence>
<evidence type="ECO:0000259" key="7">
    <source>
        <dbReference type="Pfam" id="PF02770"/>
    </source>
</evidence>
<dbReference type="Proteomes" id="UP001055200">
    <property type="component" value="Chromosome"/>
</dbReference>
<evidence type="ECO:0000313" key="9">
    <source>
        <dbReference type="EMBL" id="ULN51817.1"/>
    </source>
</evidence>
<evidence type="ECO:0000256" key="5">
    <source>
        <dbReference type="ARBA" id="ARBA00023002"/>
    </source>
</evidence>